<proteinExistence type="predicted"/>
<sequence>MAMCLCLSRSSMSTIDIQRGMNYERDSQFIEAVDKLIQAEQASRFQGAVRAAEAAAAAAPPELAEEAAAAGAREYQTDVVETICRKLPGERPIQLVGYIGVTRPQKNISVQEFNVTITADYIRLTTLSTCFPIWAILINGLCSLSETSSTVPLVIGDLPKIHDINLSSRSSMNTSLRAVCTARDIRDFSGRGDDGAVTAYSRHGDMTLRLVPIDSVGRHHLIMDAMSHSLCGTAAERDVVTDKLTSSKAPKLIEYSPKSKAVAVDVWKNMTVEDVAKTLNKDLVLASQSIKSSMKEGLCPLEGSAFPPSTRTQPPTYSPPLRIGALLPRSSPLLGVLDLIVDACRAVHKNKN</sequence>
<reference evidence="1" key="1">
    <citation type="submission" date="2020-11" db="EMBL/GenBank/DDBJ databases">
        <authorList>
            <person name="Tran Van P."/>
        </authorList>
    </citation>
    <scope>NUCLEOTIDE SEQUENCE</scope>
</reference>
<dbReference type="EMBL" id="OE843901">
    <property type="protein sequence ID" value="CAD7604205.1"/>
    <property type="molecule type" value="Genomic_DNA"/>
</dbReference>
<gene>
    <name evidence="1" type="ORF">TGEB3V08_LOCUS9065</name>
</gene>
<organism evidence="1">
    <name type="scientific">Timema genevievae</name>
    <name type="common">Walking stick</name>
    <dbReference type="NCBI Taxonomy" id="629358"/>
    <lineage>
        <taxon>Eukaryota</taxon>
        <taxon>Metazoa</taxon>
        <taxon>Ecdysozoa</taxon>
        <taxon>Arthropoda</taxon>
        <taxon>Hexapoda</taxon>
        <taxon>Insecta</taxon>
        <taxon>Pterygota</taxon>
        <taxon>Neoptera</taxon>
        <taxon>Polyneoptera</taxon>
        <taxon>Phasmatodea</taxon>
        <taxon>Timematodea</taxon>
        <taxon>Timematoidea</taxon>
        <taxon>Timematidae</taxon>
        <taxon>Timema</taxon>
    </lineage>
</organism>
<dbReference type="AlphaFoldDB" id="A0A7R9PQ24"/>
<protein>
    <submittedName>
        <fullName evidence="1">Uncharacterized protein</fullName>
    </submittedName>
</protein>
<name>A0A7R9PQ24_TIMGE</name>
<accession>A0A7R9PQ24</accession>
<evidence type="ECO:0000313" key="1">
    <source>
        <dbReference type="EMBL" id="CAD7604205.1"/>
    </source>
</evidence>